<dbReference type="SUPFAM" id="SSF55021">
    <property type="entry name" value="ACT-like"/>
    <property type="match status" value="1"/>
</dbReference>
<evidence type="ECO:0000256" key="2">
    <source>
        <dbReference type="ARBA" id="ARBA00022448"/>
    </source>
</evidence>
<dbReference type="Pfam" id="PF00005">
    <property type="entry name" value="ABC_tran"/>
    <property type="match status" value="1"/>
</dbReference>
<dbReference type="SUPFAM" id="SSF52540">
    <property type="entry name" value="P-loop containing nucleoside triphosphate hydrolases"/>
    <property type="match status" value="1"/>
</dbReference>
<dbReference type="Gene3D" id="3.40.50.300">
    <property type="entry name" value="P-loop containing nucleotide triphosphate hydrolases"/>
    <property type="match status" value="1"/>
</dbReference>
<evidence type="ECO:0000256" key="1">
    <source>
        <dbReference type="ARBA" id="ARBA00004417"/>
    </source>
</evidence>
<feature type="domain" description="ABC transporter" evidence="9">
    <location>
        <begin position="41"/>
        <end position="280"/>
    </location>
</feature>
<dbReference type="SMART" id="SM00930">
    <property type="entry name" value="NIL"/>
    <property type="match status" value="1"/>
</dbReference>
<keyword evidence="8" id="KW-0472">Membrane</keyword>
<evidence type="ECO:0000256" key="5">
    <source>
        <dbReference type="ARBA" id="ARBA00022840"/>
    </source>
</evidence>
<evidence type="ECO:0000256" key="8">
    <source>
        <dbReference type="ARBA" id="ARBA00023136"/>
    </source>
</evidence>
<organism evidence="10 11">
    <name type="scientific">Brenneria izadpanahii</name>
    <dbReference type="NCBI Taxonomy" id="2722756"/>
    <lineage>
        <taxon>Bacteria</taxon>
        <taxon>Pseudomonadati</taxon>
        <taxon>Pseudomonadota</taxon>
        <taxon>Gammaproteobacteria</taxon>
        <taxon>Enterobacterales</taxon>
        <taxon>Pectobacteriaceae</taxon>
        <taxon>Brenneria</taxon>
    </lineage>
</organism>
<dbReference type="PANTHER" id="PTHR43166:SF30">
    <property type="entry name" value="METHIONINE IMPORT ATP-BINDING PROTEIN METN"/>
    <property type="match status" value="1"/>
</dbReference>
<dbReference type="Proteomes" id="UP000671960">
    <property type="component" value="Chromosome"/>
</dbReference>
<keyword evidence="5 10" id="KW-0067">ATP-binding</keyword>
<evidence type="ECO:0000256" key="6">
    <source>
        <dbReference type="ARBA" id="ARBA00022967"/>
    </source>
</evidence>
<dbReference type="InterPro" id="IPR045865">
    <property type="entry name" value="ACT-like_dom_sf"/>
</dbReference>
<keyword evidence="7" id="KW-0029">Amino-acid transport</keyword>
<evidence type="ECO:0000313" key="11">
    <source>
        <dbReference type="Proteomes" id="UP000671960"/>
    </source>
</evidence>
<reference evidence="10 11" key="1">
    <citation type="submission" date="2020-03" db="EMBL/GenBank/DDBJ databases">
        <authorList>
            <person name="Bakhshi Ganjeh M."/>
        </authorList>
    </citation>
    <scope>NUCLEOTIDE SEQUENCE [LARGE SCALE GENOMIC DNA]</scope>
    <source>
        <strain evidence="11">Iran 50</strain>
    </source>
</reference>
<dbReference type="InterPro" id="IPR041701">
    <property type="entry name" value="MetN_ABC"/>
</dbReference>
<comment type="subcellular location">
    <subcellularLocation>
        <location evidence="1">Cell inner membrane</location>
        <topology evidence="1">Peripheral membrane protein</topology>
    </subcellularLocation>
</comment>
<dbReference type="CDD" id="cd03258">
    <property type="entry name" value="ABC_MetN_methionine_transporter"/>
    <property type="match status" value="1"/>
</dbReference>
<keyword evidence="2" id="KW-0813">Transport</keyword>
<keyword evidence="6" id="KW-1278">Translocase</keyword>
<proteinExistence type="predicted"/>
<dbReference type="InterPro" id="IPR003439">
    <property type="entry name" value="ABC_transporter-like_ATP-bd"/>
</dbReference>
<evidence type="ECO:0000313" key="10">
    <source>
        <dbReference type="EMBL" id="QTF08643.1"/>
    </source>
</evidence>
<dbReference type="InterPro" id="IPR027417">
    <property type="entry name" value="P-loop_NTPase"/>
</dbReference>
<dbReference type="Pfam" id="PF09383">
    <property type="entry name" value="NIL"/>
    <property type="match status" value="1"/>
</dbReference>
<dbReference type="PROSITE" id="PS50893">
    <property type="entry name" value="ABC_TRANSPORTER_2"/>
    <property type="match status" value="1"/>
</dbReference>
<evidence type="ECO:0000256" key="3">
    <source>
        <dbReference type="ARBA" id="ARBA00022475"/>
    </source>
</evidence>
<dbReference type="InterPro" id="IPR017871">
    <property type="entry name" value="ABC_transporter-like_CS"/>
</dbReference>
<accession>A0ABX7UYC4</accession>
<dbReference type="PANTHER" id="PTHR43166">
    <property type="entry name" value="AMINO ACID IMPORT ATP-BINDING PROTEIN"/>
    <property type="match status" value="1"/>
</dbReference>
<keyword evidence="11" id="KW-1185">Reference proteome</keyword>
<sequence length="393" mass="42106">MRHSATALKAAPVFVDHGADAHSAGAPLSVAKTRGRGAGSVTFDNISRIYRSSNASVAALRDISLEIPAGCIFGIIGRSGAGKSTLLRTINRLDKPTTGKVLIDGVDIAKLSESGLVSLRRRIGMIFQHFNLLSAKTVWENIALPLKVSGVTKAEIARRVAELLALVGLQDKHHVYPSRLSGGQKQRVGIARALATSPEILLCDEATSALDPETTQAILQLLRDINRRLGITIILITHEMSVIRAIADRVLVLEQGRIAESGDVWQVFGSPRHEATKALLAPLRQDLPDDLRRSLQSRPLPDGVASERILQLSYTGEGGLEPDCSRIAQVLQAPVRLVHGGMDRIQGHAHGRLLLAMSGDAPLPDLAGLTQGPQAVAHQIEVIGYVPVAHYSI</sequence>
<name>A0ABX7UYC4_9GAMM</name>
<gene>
    <name evidence="10" type="ORF">HC231_12560</name>
</gene>
<evidence type="ECO:0000256" key="4">
    <source>
        <dbReference type="ARBA" id="ARBA00022741"/>
    </source>
</evidence>
<keyword evidence="3" id="KW-1003">Cell membrane</keyword>
<dbReference type="PROSITE" id="PS00211">
    <property type="entry name" value="ABC_TRANSPORTER_1"/>
    <property type="match status" value="1"/>
</dbReference>
<dbReference type="InterPro" id="IPR003593">
    <property type="entry name" value="AAA+_ATPase"/>
</dbReference>
<protein>
    <submittedName>
        <fullName evidence="10">ATP-binding cassette domain-containing protein</fullName>
    </submittedName>
</protein>
<keyword evidence="4" id="KW-0547">Nucleotide-binding</keyword>
<dbReference type="InterPro" id="IPR018449">
    <property type="entry name" value="NIL_domain"/>
</dbReference>
<dbReference type="Gene3D" id="3.30.70.260">
    <property type="match status" value="1"/>
</dbReference>
<dbReference type="RefSeq" id="WP_208226975.1">
    <property type="nucleotide sequence ID" value="NZ_CP050854.1"/>
</dbReference>
<evidence type="ECO:0000259" key="9">
    <source>
        <dbReference type="PROSITE" id="PS50893"/>
    </source>
</evidence>
<evidence type="ECO:0000256" key="7">
    <source>
        <dbReference type="ARBA" id="ARBA00022970"/>
    </source>
</evidence>
<dbReference type="InterPro" id="IPR050086">
    <property type="entry name" value="MetN_ABC_transporter-like"/>
</dbReference>
<dbReference type="GO" id="GO:0005524">
    <property type="term" value="F:ATP binding"/>
    <property type="evidence" value="ECO:0007669"/>
    <property type="project" value="UniProtKB-KW"/>
</dbReference>
<dbReference type="SMART" id="SM00382">
    <property type="entry name" value="AAA"/>
    <property type="match status" value="1"/>
</dbReference>
<dbReference type="EMBL" id="CP050854">
    <property type="protein sequence ID" value="QTF08643.1"/>
    <property type="molecule type" value="Genomic_DNA"/>
</dbReference>